<dbReference type="PANTHER" id="PTHR44591">
    <property type="entry name" value="STRESS RESPONSE REGULATOR PROTEIN 1"/>
    <property type="match status" value="1"/>
</dbReference>
<keyword evidence="5" id="KW-1185">Reference proteome</keyword>
<dbReference type="Pfam" id="PF00072">
    <property type="entry name" value="Response_reg"/>
    <property type="match status" value="1"/>
</dbReference>
<dbReference type="EMBL" id="CP021081">
    <property type="protein sequence ID" value="ASN80351.1"/>
    <property type="molecule type" value="Genomic_DNA"/>
</dbReference>
<dbReference type="Gene3D" id="3.40.50.2300">
    <property type="match status" value="1"/>
</dbReference>
<feature type="domain" description="Response regulatory" evidence="3">
    <location>
        <begin position="15"/>
        <end position="126"/>
    </location>
</feature>
<dbReference type="SUPFAM" id="SSF52172">
    <property type="entry name" value="CheY-like"/>
    <property type="match status" value="1"/>
</dbReference>
<dbReference type="Proteomes" id="UP000259030">
    <property type="component" value="Chromosome"/>
</dbReference>
<proteinExistence type="predicted"/>
<dbReference type="KEGG" id="dfc:DFI_04415"/>
<evidence type="ECO:0000313" key="4">
    <source>
        <dbReference type="EMBL" id="ASN80351.1"/>
    </source>
</evidence>
<evidence type="ECO:0000256" key="1">
    <source>
        <dbReference type="ARBA" id="ARBA00022553"/>
    </source>
</evidence>
<dbReference type="SMART" id="SM00448">
    <property type="entry name" value="REC"/>
    <property type="match status" value="1"/>
</dbReference>
<accession>A0A221SUR1</accession>
<dbReference type="RefSeq" id="WP_051307468.1">
    <property type="nucleotide sequence ID" value="NZ_CP021081.1"/>
</dbReference>
<dbReference type="InterPro" id="IPR001789">
    <property type="entry name" value="Sig_transdc_resp-reg_receiver"/>
</dbReference>
<feature type="modified residue" description="4-aspartylphosphate" evidence="2">
    <location>
        <position position="64"/>
    </location>
</feature>
<dbReference type="InterPro" id="IPR011006">
    <property type="entry name" value="CheY-like_superfamily"/>
</dbReference>
<organism evidence="4 5">
    <name type="scientific">Deinococcus ficus</name>
    <dbReference type="NCBI Taxonomy" id="317577"/>
    <lineage>
        <taxon>Bacteria</taxon>
        <taxon>Thermotogati</taxon>
        <taxon>Deinococcota</taxon>
        <taxon>Deinococci</taxon>
        <taxon>Deinococcales</taxon>
        <taxon>Deinococcaceae</taxon>
        <taxon>Deinococcus</taxon>
    </lineage>
</organism>
<name>A0A221SUR1_9DEIO</name>
<dbReference type="AlphaFoldDB" id="A0A221SUR1"/>
<dbReference type="PROSITE" id="PS50110">
    <property type="entry name" value="RESPONSE_REGULATORY"/>
    <property type="match status" value="1"/>
</dbReference>
<evidence type="ECO:0000256" key="2">
    <source>
        <dbReference type="PROSITE-ProRule" id="PRU00169"/>
    </source>
</evidence>
<reference evidence="4 5" key="1">
    <citation type="submission" date="2017-05" db="EMBL/GenBank/DDBJ databases">
        <title>The complete genome sequence of Deinococcus ficus isolated from the rhizosphere of the Ficus religiosa L. in Taiwan.</title>
        <authorList>
            <person name="Wu K.-M."/>
            <person name="Liao T.-L."/>
            <person name="Liu Y.-M."/>
            <person name="Young C.-C."/>
            <person name="Tsai S.-F."/>
        </authorList>
    </citation>
    <scope>NUCLEOTIDE SEQUENCE [LARGE SCALE GENOMIC DNA]</scope>
    <source>
        <strain evidence="4 5">CC-FR2-10</strain>
    </source>
</reference>
<dbReference type="STRING" id="317577.GCA_000419625_00256"/>
<evidence type="ECO:0000259" key="3">
    <source>
        <dbReference type="PROSITE" id="PS50110"/>
    </source>
</evidence>
<keyword evidence="1 2" id="KW-0597">Phosphoprotein</keyword>
<dbReference type="GO" id="GO:0000160">
    <property type="term" value="P:phosphorelay signal transduction system"/>
    <property type="evidence" value="ECO:0007669"/>
    <property type="project" value="InterPro"/>
</dbReference>
<dbReference type="PANTHER" id="PTHR44591:SF3">
    <property type="entry name" value="RESPONSE REGULATORY DOMAIN-CONTAINING PROTEIN"/>
    <property type="match status" value="1"/>
</dbReference>
<evidence type="ECO:0000313" key="5">
    <source>
        <dbReference type="Proteomes" id="UP000259030"/>
    </source>
</evidence>
<dbReference type="InterPro" id="IPR050595">
    <property type="entry name" value="Bact_response_regulator"/>
</dbReference>
<sequence length="142" mass="14940">MASSAPADPLATAPHVLLVEDNHAVRVMQRFLLARAGLRVTECGDFASAWAALRAEPPAVLVLDLNLPGGSGLDLLPEVDRARTRVLIMSAMTQQHKAAQMEVQADAFLAKPFDPEVFTRLVLQLVQAAGGGPTGPGAPDPV</sequence>
<protein>
    <submittedName>
        <fullName evidence="4">Response regulator</fullName>
    </submittedName>
</protein>
<gene>
    <name evidence="4" type="ORF">DFI_04415</name>
</gene>